<comment type="caution">
    <text evidence="2">The sequence shown here is derived from an EMBL/GenBank/DDBJ whole genome shotgun (WGS) entry which is preliminary data.</text>
</comment>
<dbReference type="Gene3D" id="1.10.10.10">
    <property type="entry name" value="Winged helix-like DNA-binding domain superfamily/Winged helix DNA-binding domain"/>
    <property type="match status" value="1"/>
</dbReference>
<dbReference type="InterPro" id="IPR012318">
    <property type="entry name" value="HTH_CRP"/>
</dbReference>
<evidence type="ECO:0000259" key="1">
    <source>
        <dbReference type="PROSITE" id="PS51063"/>
    </source>
</evidence>
<evidence type="ECO:0000313" key="3">
    <source>
        <dbReference type="Proteomes" id="UP000658202"/>
    </source>
</evidence>
<dbReference type="SUPFAM" id="SSF46785">
    <property type="entry name" value="Winged helix' DNA-binding domain"/>
    <property type="match status" value="1"/>
</dbReference>
<feature type="domain" description="HTH crp-type" evidence="1">
    <location>
        <begin position="1"/>
        <end position="55"/>
    </location>
</feature>
<protein>
    <recommendedName>
        <fullName evidence="1">HTH crp-type domain-containing protein</fullName>
    </recommendedName>
</protein>
<dbReference type="Pfam" id="PF13545">
    <property type="entry name" value="HTH_Crp_2"/>
    <property type="match status" value="1"/>
</dbReference>
<proteinExistence type="predicted"/>
<reference evidence="3" key="1">
    <citation type="journal article" date="2019" name="Int. J. Syst. Evol. Microbiol.">
        <title>The Global Catalogue of Microorganisms (GCM) 10K type strain sequencing project: providing services to taxonomists for standard genome sequencing and annotation.</title>
        <authorList>
            <consortium name="The Broad Institute Genomics Platform"/>
            <consortium name="The Broad Institute Genome Sequencing Center for Infectious Disease"/>
            <person name="Wu L."/>
            <person name="Ma J."/>
        </authorList>
    </citation>
    <scope>NUCLEOTIDE SEQUENCE [LARGE SCALE GENOMIC DNA]</scope>
    <source>
        <strain evidence="3">CCM 8490</strain>
    </source>
</reference>
<gene>
    <name evidence="2" type="ORF">GCM10007332_21430</name>
</gene>
<name>A0ABQ1X749_9FLAO</name>
<dbReference type="PRINTS" id="PR00034">
    <property type="entry name" value="HTHCRP"/>
</dbReference>
<dbReference type="Proteomes" id="UP000658202">
    <property type="component" value="Unassembled WGS sequence"/>
</dbReference>
<keyword evidence="3" id="KW-1185">Reference proteome</keyword>
<dbReference type="RefSeq" id="WP_120213752.1">
    <property type="nucleotide sequence ID" value="NZ_BMCW01000004.1"/>
</dbReference>
<evidence type="ECO:0000313" key="2">
    <source>
        <dbReference type="EMBL" id="GGG59467.1"/>
    </source>
</evidence>
<sequence>MKEFYMLGNDKPFIVPYTRQQLACLTGMTVETVIRTVKKMESDELLIIFKGKIMY</sequence>
<dbReference type="InterPro" id="IPR036388">
    <property type="entry name" value="WH-like_DNA-bd_sf"/>
</dbReference>
<dbReference type="PROSITE" id="PS51063">
    <property type="entry name" value="HTH_CRP_2"/>
    <property type="match status" value="1"/>
</dbReference>
<dbReference type="EMBL" id="BMCW01000004">
    <property type="protein sequence ID" value="GGG59467.1"/>
    <property type="molecule type" value="Genomic_DNA"/>
</dbReference>
<dbReference type="InterPro" id="IPR036390">
    <property type="entry name" value="WH_DNA-bd_sf"/>
</dbReference>
<accession>A0ABQ1X749</accession>
<organism evidence="2 3">
    <name type="scientific">Epilithonimonas arachidiradicis</name>
    <dbReference type="NCBI Taxonomy" id="1617282"/>
    <lineage>
        <taxon>Bacteria</taxon>
        <taxon>Pseudomonadati</taxon>
        <taxon>Bacteroidota</taxon>
        <taxon>Flavobacteriia</taxon>
        <taxon>Flavobacteriales</taxon>
        <taxon>Weeksellaceae</taxon>
        <taxon>Chryseobacterium group</taxon>
        <taxon>Epilithonimonas</taxon>
    </lineage>
</organism>